<dbReference type="InterPro" id="IPR005814">
    <property type="entry name" value="Aminotrans_3"/>
</dbReference>
<dbReference type="EMBL" id="QGKM01000010">
    <property type="protein sequence ID" value="PWQ99520.1"/>
    <property type="molecule type" value="Genomic_DNA"/>
</dbReference>
<evidence type="ECO:0000256" key="3">
    <source>
        <dbReference type="ARBA" id="ARBA00022679"/>
    </source>
</evidence>
<keyword evidence="2 6" id="KW-0032">Aminotransferase</keyword>
<dbReference type="OrthoDB" id="9801052at2"/>
<evidence type="ECO:0000256" key="4">
    <source>
        <dbReference type="ARBA" id="ARBA00022898"/>
    </source>
</evidence>
<dbReference type="RefSeq" id="WP_109836717.1">
    <property type="nucleotide sequence ID" value="NZ_QGKM01000010.1"/>
</dbReference>
<dbReference type="Pfam" id="PF00202">
    <property type="entry name" value="Aminotran_3"/>
    <property type="match status" value="1"/>
</dbReference>
<dbReference type="InterPro" id="IPR015424">
    <property type="entry name" value="PyrdxlP-dep_Trfase"/>
</dbReference>
<keyword evidence="3 6" id="KW-0808">Transferase</keyword>
<name>A0A317CSV4_9GAMM</name>
<dbReference type="CDD" id="cd00610">
    <property type="entry name" value="OAT_like"/>
    <property type="match status" value="1"/>
</dbReference>
<dbReference type="InterPro" id="IPR015421">
    <property type="entry name" value="PyrdxlP-dep_Trfase_major"/>
</dbReference>
<sequence>MSIKDQNAFWMPFTANRAFKESPRMVESAQGVFLTTPDGRQVVDATAGLWCSNAGHSRTEIADAVSAQLRKLDFTSIFNFGHELGFEYSERLVKYTPDGIDHVFFGNSGSEAVDTALKVAMQYWDVRGQGQKKRFISRQKGYHGVNFGGVAMAGLTPNFKTFGQWLMVDHMRHTLDIERNAFSKGLPTQGVEWADELEELVTFHDASTIAAVIVEPIAGAGGVVLPPEGYLQRLRQICDKHDILLIFDEVITGWGRTGEAFASTEFGVTPDIITSAKGITNAALPLSAVFVSNKIYDTCMEHAKAPVEFFHGYTYSCHPVACAAGMATLDIYEKEGLLTRAKTTGEIGSYWQEGLHSLADLDQVIDVRNYGLMGAVEIRAPKGQAGTIGPKALTTAWEKGVMVRGVGDAICMSPPLIIEKQEIDTIVSVLRDVIPVIAD</sequence>
<evidence type="ECO:0000256" key="5">
    <source>
        <dbReference type="RuleBase" id="RU003560"/>
    </source>
</evidence>
<dbReference type="SUPFAM" id="SSF53383">
    <property type="entry name" value="PLP-dependent transferases"/>
    <property type="match status" value="1"/>
</dbReference>
<evidence type="ECO:0000256" key="1">
    <source>
        <dbReference type="ARBA" id="ARBA00008954"/>
    </source>
</evidence>
<dbReference type="GO" id="GO:0016223">
    <property type="term" value="F:beta-alanine:pyruvate transaminase activity"/>
    <property type="evidence" value="ECO:0007669"/>
    <property type="project" value="UniProtKB-EC"/>
</dbReference>
<reference evidence="6 7" key="1">
    <citation type="submission" date="2018-05" db="EMBL/GenBank/DDBJ databases">
        <title>Leucothrix arctica sp. nov., isolated from Arctic seawater.</title>
        <authorList>
            <person name="Choi A."/>
            <person name="Baek K."/>
        </authorList>
    </citation>
    <scope>NUCLEOTIDE SEQUENCE [LARGE SCALE GENOMIC DNA]</scope>
    <source>
        <strain evidence="6 7">JCM 18388</strain>
    </source>
</reference>
<evidence type="ECO:0000313" key="7">
    <source>
        <dbReference type="Proteomes" id="UP000245539"/>
    </source>
</evidence>
<evidence type="ECO:0000256" key="2">
    <source>
        <dbReference type="ARBA" id="ARBA00022576"/>
    </source>
</evidence>
<dbReference type="FunFam" id="3.40.640.10:FF:000014">
    <property type="entry name" value="Adenosylmethionine-8-amino-7-oxononanoate aminotransferase, probable"/>
    <property type="match status" value="1"/>
</dbReference>
<comment type="caution">
    <text evidence="6">The sequence shown here is derived from an EMBL/GenBank/DDBJ whole genome shotgun (WGS) entry which is preliminary data.</text>
</comment>
<organism evidence="6 7">
    <name type="scientific">Leucothrix pacifica</name>
    <dbReference type="NCBI Taxonomy" id="1247513"/>
    <lineage>
        <taxon>Bacteria</taxon>
        <taxon>Pseudomonadati</taxon>
        <taxon>Pseudomonadota</taxon>
        <taxon>Gammaproteobacteria</taxon>
        <taxon>Thiotrichales</taxon>
        <taxon>Thiotrichaceae</taxon>
        <taxon>Leucothrix</taxon>
    </lineage>
</organism>
<proteinExistence type="inferred from homology"/>
<dbReference type="GO" id="GO:0004015">
    <property type="term" value="F:adenosylmethionine-8-amino-7-oxononanoate transaminase activity"/>
    <property type="evidence" value="ECO:0007669"/>
    <property type="project" value="TreeGrafter"/>
</dbReference>
<dbReference type="AlphaFoldDB" id="A0A317CSV4"/>
<dbReference type="GO" id="GO:0009102">
    <property type="term" value="P:biotin biosynthetic process"/>
    <property type="evidence" value="ECO:0007669"/>
    <property type="project" value="TreeGrafter"/>
</dbReference>
<dbReference type="PIRSF" id="PIRSF000521">
    <property type="entry name" value="Transaminase_4ab_Lys_Orn"/>
    <property type="match status" value="1"/>
</dbReference>
<dbReference type="EC" id="2.6.1.18" evidence="6"/>
<dbReference type="GO" id="GO:0030170">
    <property type="term" value="F:pyridoxal phosphate binding"/>
    <property type="evidence" value="ECO:0007669"/>
    <property type="project" value="InterPro"/>
</dbReference>
<dbReference type="InterPro" id="IPR015422">
    <property type="entry name" value="PyrdxlP-dep_Trfase_small"/>
</dbReference>
<comment type="similarity">
    <text evidence="1 5">Belongs to the class-III pyridoxal-phosphate-dependent aminotransferase family.</text>
</comment>
<protein>
    <submittedName>
        <fullName evidence="6">Aspartate aminotransferase family protein</fullName>
        <ecNumber evidence="6">2.6.1.18</ecNumber>
    </submittedName>
</protein>
<dbReference type="PANTHER" id="PTHR42684:SF1">
    <property type="entry name" value="BETA-ALANINE--PYRUVATE AMINOTRANSFERASE"/>
    <property type="match status" value="1"/>
</dbReference>
<keyword evidence="4 5" id="KW-0663">Pyridoxal phosphate</keyword>
<gene>
    <name evidence="6" type="ORF">DKW60_05775</name>
</gene>
<keyword evidence="7" id="KW-1185">Reference proteome</keyword>
<dbReference type="Gene3D" id="3.90.1150.10">
    <property type="entry name" value="Aspartate Aminotransferase, domain 1"/>
    <property type="match status" value="1"/>
</dbReference>
<accession>A0A317CSV4</accession>
<evidence type="ECO:0000313" key="6">
    <source>
        <dbReference type="EMBL" id="PWQ99520.1"/>
    </source>
</evidence>
<dbReference type="Proteomes" id="UP000245539">
    <property type="component" value="Unassembled WGS sequence"/>
</dbReference>
<dbReference type="PANTHER" id="PTHR42684">
    <property type="entry name" value="ADENOSYLMETHIONINE-8-AMINO-7-OXONONANOATE AMINOTRANSFERASE"/>
    <property type="match status" value="1"/>
</dbReference>
<dbReference type="Gene3D" id="3.40.640.10">
    <property type="entry name" value="Type I PLP-dependent aspartate aminotransferase-like (Major domain)"/>
    <property type="match status" value="1"/>
</dbReference>